<sequence length="375" mass="44075">MFINELPDECLLIIFGSINELDDLVSCYKEHYECWNGETSPNYALDHVYYCKQEQIDATCLSTFFPNLIIADFSGFLAKVKYETIVTLAKRMKSLKGVSNHYHYDRYESIFQYCDGLQMVSNYDIEPWIRENGANIKQLHLYSSKLDRFKEDAHCFPNLERLHIFNTEGSPDGPYDGPVLGRLKIVELELPSDTTRRIYYGFQFMDSCPNLQSAHISLQSCRLFVDESLTHKSLQDLVIRLIQYNSVYDGIFDWDELKRLFMKYPNLKHLALCDNRKLRDWHIERLVRILPNLVLFAVRGCPRVTQAAANYVQDYNKLYGRSIKFYFKDNYHEIQSDWPQLSTRGEKISQGFDFMKHCFLKDFDNLSAFLITSDN</sequence>
<evidence type="ECO:0000313" key="2">
    <source>
        <dbReference type="Proteomes" id="UP000015104"/>
    </source>
</evidence>
<evidence type="ECO:0008006" key="3">
    <source>
        <dbReference type="Google" id="ProtNLM"/>
    </source>
</evidence>
<dbReference type="EMBL" id="CAEY01000645">
    <property type="status" value="NOT_ANNOTATED_CDS"/>
    <property type="molecule type" value="Genomic_DNA"/>
</dbReference>
<dbReference type="AlphaFoldDB" id="T1KWM2"/>
<reference evidence="1" key="2">
    <citation type="submission" date="2015-06" db="UniProtKB">
        <authorList>
            <consortium name="EnsemblMetazoa"/>
        </authorList>
    </citation>
    <scope>IDENTIFICATION</scope>
</reference>
<reference evidence="2" key="1">
    <citation type="submission" date="2011-08" db="EMBL/GenBank/DDBJ databases">
        <authorList>
            <person name="Rombauts S."/>
        </authorList>
    </citation>
    <scope>NUCLEOTIDE SEQUENCE</scope>
    <source>
        <strain evidence="2">London</strain>
    </source>
</reference>
<protein>
    <recommendedName>
        <fullName evidence="3">F-box domain-containing protein</fullName>
    </recommendedName>
</protein>
<dbReference type="HOGENOM" id="CLU_135841_0_0_1"/>
<proteinExistence type="predicted"/>
<dbReference type="Proteomes" id="UP000015104">
    <property type="component" value="Unassembled WGS sequence"/>
</dbReference>
<organism evidence="1 2">
    <name type="scientific">Tetranychus urticae</name>
    <name type="common">Two-spotted spider mite</name>
    <dbReference type="NCBI Taxonomy" id="32264"/>
    <lineage>
        <taxon>Eukaryota</taxon>
        <taxon>Metazoa</taxon>
        <taxon>Ecdysozoa</taxon>
        <taxon>Arthropoda</taxon>
        <taxon>Chelicerata</taxon>
        <taxon>Arachnida</taxon>
        <taxon>Acari</taxon>
        <taxon>Acariformes</taxon>
        <taxon>Trombidiformes</taxon>
        <taxon>Prostigmata</taxon>
        <taxon>Eleutherengona</taxon>
        <taxon>Raphignathae</taxon>
        <taxon>Tetranychoidea</taxon>
        <taxon>Tetranychidae</taxon>
        <taxon>Tetranychus</taxon>
    </lineage>
</organism>
<accession>T1KWM2</accession>
<keyword evidence="2" id="KW-1185">Reference proteome</keyword>
<dbReference type="EnsemblMetazoa" id="tetur24g02130.1">
    <property type="protein sequence ID" value="tetur24g02130.1"/>
    <property type="gene ID" value="tetur24g02130"/>
</dbReference>
<evidence type="ECO:0000313" key="1">
    <source>
        <dbReference type="EnsemblMetazoa" id="tetur24g02130.1"/>
    </source>
</evidence>
<name>T1KWM2_TETUR</name>
<dbReference type="Gene3D" id="3.80.10.10">
    <property type="entry name" value="Ribonuclease Inhibitor"/>
    <property type="match status" value="1"/>
</dbReference>
<dbReference type="SUPFAM" id="SSF52047">
    <property type="entry name" value="RNI-like"/>
    <property type="match status" value="1"/>
</dbReference>
<dbReference type="InterPro" id="IPR032675">
    <property type="entry name" value="LRR_dom_sf"/>
</dbReference>